<keyword evidence="2" id="KW-0378">Hydrolase</keyword>
<accession>A0A1G6KM18</accession>
<dbReference type="GO" id="GO:0016787">
    <property type="term" value="F:hydrolase activity"/>
    <property type="evidence" value="ECO:0007669"/>
    <property type="project" value="UniProtKB-KW"/>
</dbReference>
<organism evidence="2 3">
    <name type="scientific">Geotoga petraea</name>
    <dbReference type="NCBI Taxonomy" id="28234"/>
    <lineage>
        <taxon>Bacteria</taxon>
        <taxon>Thermotogati</taxon>
        <taxon>Thermotogota</taxon>
        <taxon>Thermotogae</taxon>
        <taxon>Petrotogales</taxon>
        <taxon>Petrotogaceae</taxon>
        <taxon>Geotoga</taxon>
    </lineage>
</organism>
<dbReference type="STRING" id="28234.SAMN04488588_0811"/>
<name>A0A1G6KM18_9BACT</name>
<evidence type="ECO:0000313" key="3">
    <source>
        <dbReference type="Proteomes" id="UP000199322"/>
    </source>
</evidence>
<keyword evidence="3" id="KW-1185">Reference proteome</keyword>
<dbReference type="Proteomes" id="UP000199322">
    <property type="component" value="Unassembled WGS sequence"/>
</dbReference>
<dbReference type="InterPro" id="IPR029058">
    <property type="entry name" value="AB_hydrolase_fold"/>
</dbReference>
<reference evidence="2 3" key="1">
    <citation type="submission" date="2016-10" db="EMBL/GenBank/DDBJ databases">
        <authorList>
            <person name="de Groot N.N."/>
        </authorList>
    </citation>
    <scope>NUCLEOTIDE SEQUENCE [LARGE SCALE GENOMIC DNA]</scope>
    <source>
        <strain evidence="2 3">WG14</strain>
    </source>
</reference>
<dbReference type="Gene3D" id="3.40.50.1820">
    <property type="entry name" value="alpha/beta hydrolase"/>
    <property type="match status" value="1"/>
</dbReference>
<evidence type="ECO:0000313" key="2">
    <source>
        <dbReference type="EMBL" id="SDC32090.1"/>
    </source>
</evidence>
<dbReference type="Pfam" id="PF12695">
    <property type="entry name" value="Abhydrolase_5"/>
    <property type="match status" value="1"/>
</dbReference>
<dbReference type="AlphaFoldDB" id="A0A1G6KM18"/>
<dbReference type="EMBL" id="FMYV01000003">
    <property type="protein sequence ID" value="SDC32090.1"/>
    <property type="molecule type" value="Genomic_DNA"/>
</dbReference>
<proteinExistence type="predicted"/>
<protein>
    <submittedName>
        <fullName evidence="2">Alpha/beta hydrolase family protein</fullName>
    </submittedName>
</protein>
<sequence length="237" mass="26278">MIKKIILLTGAALGIGVLGFLIWAGNPLGPMEVVDEIINSSDIEVVEEKELYKIGEDNEVGLIYYPGARVDPKSYVPLAIEISKENITIFISKMSFNFAVFSPNKALEIVESNQDIDKWFIAGHSLGGAMAAKVVYENPGIFEGLILNASYPAENNSLKDKNVRVLSIYAEYDGLATVEKIDNSKDFLPEDTKYVFVEGGNHAQFGYYGPQNGDLEADISREEQRDIIAREMINFIK</sequence>
<dbReference type="InterPro" id="IPR029059">
    <property type="entry name" value="AB_hydrolase_5"/>
</dbReference>
<gene>
    <name evidence="2" type="ORF">SAMN04488588_0811</name>
</gene>
<dbReference type="RefSeq" id="WP_176759835.1">
    <property type="nucleotide sequence ID" value="NZ_FMYV01000003.1"/>
</dbReference>
<evidence type="ECO:0000259" key="1">
    <source>
        <dbReference type="Pfam" id="PF12695"/>
    </source>
</evidence>
<feature type="domain" description="Alpha/beta hydrolase fold-5" evidence="1">
    <location>
        <begin position="61"/>
        <end position="225"/>
    </location>
</feature>
<dbReference type="SUPFAM" id="SSF53474">
    <property type="entry name" value="alpha/beta-Hydrolases"/>
    <property type="match status" value="1"/>
</dbReference>